<dbReference type="AlphaFoldDB" id="A0A7I8KCD3"/>
<evidence type="ECO:0000256" key="1">
    <source>
        <dbReference type="ARBA" id="ARBA00009995"/>
    </source>
</evidence>
<name>A0A7I8KCD3_SPIIN</name>
<dbReference type="Gene3D" id="3.40.50.2000">
    <property type="entry name" value="Glycogen Phosphorylase B"/>
    <property type="match status" value="2"/>
</dbReference>
<organism evidence="3 4">
    <name type="scientific">Spirodela intermedia</name>
    <name type="common">Intermediate duckweed</name>
    <dbReference type="NCBI Taxonomy" id="51605"/>
    <lineage>
        <taxon>Eukaryota</taxon>
        <taxon>Viridiplantae</taxon>
        <taxon>Streptophyta</taxon>
        <taxon>Embryophyta</taxon>
        <taxon>Tracheophyta</taxon>
        <taxon>Spermatophyta</taxon>
        <taxon>Magnoliopsida</taxon>
        <taxon>Liliopsida</taxon>
        <taxon>Araceae</taxon>
        <taxon>Lemnoideae</taxon>
        <taxon>Spirodela</taxon>
    </lineage>
</organism>
<dbReference type="PANTHER" id="PTHR48047:SF19">
    <property type="entry name" value="GLYCOSYLTRANSFERASE"/>
    <property type="match status" value="1"/>
</dbReference>
<comment type="similarity">
    <text evidence="1">Belongs to the UDP-glycosyltransferase family.</text>
</comment>
<dbReference type="SUPFAM" id="SSF53756">
    <property type="entry name" value="UDP-Glycosyltransferase/glycogen phosphorylase"/>
    <property type="match status" value="1"/>
</dbReference>
<keyword evidence="2" id="KW-0808">Transferase</keyword>
<protein>
    <submittedName>
        <fullName evidence="3">Uncharacterized protein</fullName>
    </submittedName>
</protein>
<evidence type="ECO:0000313" key="4">
    <source>
        <dbReference type="Proteomes" id="UP000663760"/>
    </source>
</evidence>
<proteinExistence type="inferred from homology"/>
<dbReference type="Proteomes" id="UP000663760">
    <property type="component" value="Chromosome 4"/>
</dbReference>
<dbReference type="CDD" id="cd03784">
    <property type="entry name" value="GT1_Gtf-like"/>
    <property type="match status" value="1"/>
</dbReference>
<dbReference type="InterPro" id="IPR002213">
    <property type="entry name" value="UDP_glucos_trans"/>
</dbReference>
<evidence type="ECO:0000313" key="3">
    <source>
        <dbReference type="EMBL" id="CAA7394864.1"/>
    </source>
</evidence>
<dbReference type="Pfam" id="PF00201">
    <property type="entry name" value="UDPGT"/>
    <property type="match status" value="1"/>
</dbReference>
<accession>A0A7I8KCD3</accession>
<dbReference type="OrthoDB" id="5835829at2759"/>
<dbReference type="EMBL" id="LR746267">
    <property type="protein sequence ID" value="CAA7394864.1"/>
    <property type="molecule type" value="Genomic_DNA"/>
</dbReference>
<keyword evidence="4" id="KW-1185">Reference proteome</keyword>
<reference evidence="3" key="1">
    <citation type="submission" date="2020-02" db="EMBL/GenBank/DDBJ databases">
        <authorList>
            <person name="Scholz U."/>
            <person name="Mascher M."/>
            <person name="Fiebig A."/>
        </authorList>
    </citation>
    <scope>NUCLEOTIDE SEQUENCE</scope>
</reference>
<dbReference type="PANTHER" id="PTHR48047">
    <property type="entry name" value="GLYCOSYLTRANSFERASE"/>
    <property type="match status" value="1"/>
</dbReference>
<sequence>MAEPLRVLFIPFFVPSHINPMTDLACAFASRGVDVTVAVTPANGALIRRTVEQAASAGHRIRILHYPFPAAEVGLAEGIENLATVHPSEEGKIYKAVDLVQGTHERLLREQLPDAVVADIPFHNLTYAAKKLGIPRLTFYPVGAFSVVVMGRLEEHKPHAGLAKGDNTPFLVPDIPDNLEIVQSELPNFLRIHDHHAENSDQIRKSSRECFGVILNSFYDLEPAYCDELVGRDARRGFFLGPYPLWSEKDDVEKAKVEDDGKCLAWLDTQESRSVVFVGFGSFKCFSKEQHWEMARGLEASGRPFLWALKEKNLPGDTAAWLPEGFEDRIRGKGLVVRGWVPQVGILNHPATGAFVTHLGWSSLMEGLIAGVPMITWPLAYDQFLSERLVLNVLRVGVRMWDGYRSSLPEEAADAVVNAEAISRVVSRFLPPGSADEELEAVRKRAAEYRPRTRTAVKEGGAAYNDLTRLIDSLKAFSPEAEWGDSAAISTPYLGFLTASPA</sequence>
<dbReference type="FunFam" id="3.40.50.2000:FF:000056">
    <property type="entry name" value="Glycosyltransferase"/>
    <property type="match status" value="1"/>
</dbReference>
<evidence type="ECO:0000256" key="2">
    <source>
        <dbReference type="ARBA" id="ARBA00022679"/>
    </source>
</evidence>
<gene>
    <name evidence="3" type="ORF">SI8410_04005525</name>
</gene>
<dbReference type="GO" id="GO:0035251">
    <property type="term" value="F:UDP-glucosyltransferase activity"/>
    <property type="evidence" value="ECO:0007669"/>
    <property type="project" value="TreeGrafter"/>
</dbReference>